<dbReference type="EMBL" id="QNUK01000075">
    <property type="protein sequence ID" value="KAF5903329.1"/>
    <property type="molecule type" value="Genomic_DNA"/>
</dbReference>
<reference evidence="2" key="1">
    <citation type="submission" date="2020-07" db="EMBL/GenBank/DDBJ databases">
        <title>Clarias magur genome sequencing, assembly and annotation.</title>
        <authorList>
            <person name="Kushwaha B."/>
            <person name="Kumar R."/>
            <person name="Das P."/>
            <person name="Joshi C.G."/>
            <person name="Kumar D."/>
            <person name="Nagpure N.S."/>
            <person name="Pandey M."/>
            <person name="Agarwal S."/>
            <person name="Srivastava S."/>
            <person name="Singh M."/>
            <person name="Sahoo L."/>
            <person name="Jayasankar P."/>
            <person name="Meher P.K."/>
            <person name="Koringa P.G."/>
            <person name="Iquebal M.A."/>
            <person name="Das S.P."/>
            <person name="Bit A."/>
            <person name="Patnaik S."/>
            <person name="Patel N."/>
            <person name="Shah T.M."/>
            <person name="Hinsu A."/>
            <person name="Jena J.K."/>
        </authorList>
    </citation>
    <scope>NUCLEOTIDE SEQUENCE</scope>
    <source>
        <strain evidence="2">CIFAMagur01</strain>
        <tissue evidence="2">Testis</tissue>
    </source>
</reference>
<dbReference type="Proteomes" id="UP000727407">
    <property type="component" value="Unassembled WGS sequence"/>
</dbReference>
<feature type="compositionally biased region" description="Polar residues" evidence="1">
    <location>
        <begin position="10"/>
        <end position="19"/>
    </location>
</feature>
<protein>
    <submittedName>
        <fullName evidence="2">Pectinesterase A</fullName>
    </submittedName>
</protein>
<evidence type="ECO:0000256" key="1">
    <source>
        <dbReference type="SAM" id="MobiDB-lite"/>
    </source>
</evidence>
<comment type="caution">
    <text evidence="2">The sequence shown here is derived from an EMBL/GenBank/DDBJ whole genome shotgun (WGS) entry which is preliminary data.</text>
</comment>
<evidence type="ECO:0000313" key="2">
    <source>
        <dbReference type="EMBL" id="KAF5903329.1"/>
    </source>
</evidence>
<organism evidence="2 3">
    <name type="scientific">Clarias magur</name>
    <name type="common">Asian catfish</name>
    <name type="synonym">Macropteronotus magur</name>
    <dbReference type="NCBI Taxonomy" id="1594786"/>
    <lineage>
        <taxon>Eukaryota</taxon>
        <taxon>Metazoa</taxon>
        <taxon>Chordata</taxon>
        <taxon>Craniata</taxon>
        <taxon>Vertebrata</taxon>
        <taxon>Euteleostomi</taxon>
        <taxon>Actinopterygii</taxon>
        <taxon>Neopterygii</taxon>
        <taxon>Teleostei</taxon>
        <taxon>Ostariophysi</taxon>
        <taxon>Siluriformes</taxon>
        <taxon>Clariidae</taxon>
        <taxon>Clarias</taxon>
    </lineage>
</organism>
<evidence type="ECO:0000313" key="3">
    <source>
        <dbReference type="Proteomes" id="UP000727407"/>
    </source>
</evidence>
<dbReference type="AlphaFoldDB" id="A0A8J4X6B5"/>
<keyword evidence="3" id="KW-1185">Reference proteome</keyword>
<proteinExistence type="predicted"/>
<feature type="region of interest" description="Disordered" evidence="1">
    <location>
        <begin position="1"/>
        <end position="24"/>
    </location>
</feature>
<sequence length="87" mass="9236">MGHSVIPRTLGSSRDQTLPNPGIPMFQNTGDVRAPSQNRNLLFAPCNPLERYGQVSSTGSYKSNTMTGGVAGGFNTELIYLAAAGMF</sequence>
<name>A0A8J4X6B5_CLAMG</name>
<gene>
    <name evidence="2" type="primary">pmeA</name>
    <name evidence="2" type="ORF">DAT39_006985</name>
</gene>
<accession>A0A8J4X6B5</accession>